<keyword evidence="2" id="KW-1185">Reference proteome</keyword>
<evidence type="ECO:0000313" key="2">
    <source>
        <dbReference type="Proteomes" id="UP001437256"/>
    </source>
</evidence>
<dbReference type="Proteomes" id="UP001437256">
    <property type="component" value="Unassembled WGS sequence"/>
</dbReference>
<gene>
    <name evidence="1" type="ORF">AAF712_011319</name>
</gene>
<accession>A0ABR2ZJI5</accession>
<organism evidence="1 2">
    <name type="scientific">Marasmius tenuissimus</name>
    <dbReference type="NCBI Taxonomy" id="585030"/>
    <lineage>
        <taxon>Eukaryota</taxon>
        <taxon>Fungi</taxon>
        <taxon>Dikarya</taxon>
        <taxon>Basidiomycota</taxon>
        <taxon>Agaricomycotina</taxon>
        <taxon>Agaricomycetes</taxon>
        <taxon>Agaricomycetidae</taxon>
        <taxon>Agaricales</taxon>
        <taxon>Marasmiineae</taxon>
        <taxon>Marasmiaceae</taxon>
        <taxon>Marasmius</taxon>
    </lineage>
</organism>
<sequence>MKSLNGLPLDDDILNQILNHLPDFDSLKATILSTKSFYNVYNAHPNSIRRAVAKNVVGPALPEALRVVRHHDPDDEDAPEGDTDESAPITNGEISELVENARLFGALEDVFSLRHKNRKFKKSQLTYEESLRFQRAIYRLALYSKVFPGLALFQDFYEDSDEDNTVEPQAKKRIEQIAFLRHFSVLDLRQIYSVSEFLTDLVRWSEAGDSLDGSVDTDSNGKAGLALSCGPEIIYRCYNEGSTEILMAELDWYDDDDPPPFFDGYITDPLSKLFKEHDFKGTFEDATHWQSIVDDIVGIHDSCSHCGQEGGFNLWGPSTYEYLHQTTPSLRPGTGLVSLLKGELSKNPIEKRYFGRLIKNIPRDENIYEHVIQDLLDSDYKTPEHEDWKRDDWLCTECLTKLLKENLHLWLLDKKIQSEPPTASDACFLTIKWDRTDGEEIPGDCWYGWDCRTQIHKREHASKLNHICEPTKGK</sequence>
<protein>
    <recommendedName>
        <fullName evidence="3">Aprataxin and PNK-like factor PBZ domain-containing protein</fullName>
    </recommendedName>
</protein>
<name>A0ABR2ZJI5_9AGAR</name>
<proteinExistence type="predicted"/>
<evidence type="ECO:0008006" key="3">
    <source>
        <dbReference type="Google" id="ProtNLM"/>
    </source>
</evidence>
<comment type="caution">
    <text evidence="1">The sequence shown here is derived from an EMBL/GenBank/DDBJ whole genome shotgun (WGS) entry which is preliminary data.</text>
</comment>
<evidence type="ECO:0000313" key="1">
    <source>
        <dbReference type="EMBL" id="KAL0061802.1"/>
    </source>
</evidence>
<dbReference type="EMBL" id="JBBXMP010000122">
    <property type="protein sequence ID" value="KAL0061802.1"/>
    <property type="molecule type" value="Genomic_DNA"/>
</dbReference>
<reference evidence="1 2" key="1">
    <citation type="submission" date="2024-05" db="EMBL/GenBank/DDBJ databases">
        <title>A draft genome resource for the thread blight pathogen Marasmius tenuissimus strain MS-2.</title>
        <authorList>
            <person name="Yulfo-Soto G.E."/>
            <person name="Baruah I.K."/>
            <person name="Amoako-Attah I."/>
            <person name="Bukari Y."/>
            <person name="Meinhardt L.W."/>
            <person name="Bailey B.A."/>
            <person name="Cohen S.P."/>
        </authorList>
    </citation>
    <scope>NUCLEOTIDE SEQUENCE [LARGE SCALE GENOMIC DNA]</scope>
    <source>
        <strain evidence="1 2">MS-2</strain>
    </source>
</reference>